<proteinExistence type="predicted"/>
<organism evidence="1 2">
    <name type="scientific">Mycena rosella</name>
    <name type="common">Pink bonnet</name>
    <name type="synonym">Agaricus rosellus</name>
    <dbReference type="NCBI Taxonomy" id="1033263"/>
    <lineage>
        <taxon>Eukaryota</taxon>
        <taxon>Fungi</taxon>
        <taxon>Dikarya</taxon>
        <taxon>Basidiomycota</taxon>
        <taxon>Agaricomycotina</taxon>
        <taxon>Agaricomycetes</taxon>
        <taxon>Agaricomycetidae</taxon>
        <taxon>Agaricales</taxon>
        <taxon>Marasmiineae</taxon>
        <taxon>Mycenaceae</taxon>
        <taxon>Mycena</taxon>
    </lineage>
</organism>
<reference evidence="1" key="1">
    <citation type="submission" date="2023-03" db="EMBL/GenBank/DDBJ databases">
        <title>Massive genome expansion in bonnet fungi (Mycena s.s.) driven by repeated elements and novel gene families across ecological guilds.</title>
        <authorList>
            <consortium name="Lawrence Berkeley National Laboratory"/>
            <person name="Harder C.B."/>
            <person name="Miyauchi S."/>
            <person name="Viragh M."/>
            <person name="Kuo A."/>
            <person name="Thoen E."/>
            <person name="Andreopoulos B."/>
            <person name="Lu D."/>
            <person name="Skrede I."/>
            <person name="Drula E."/>
            <person name="Henrissat B."/>
            <person name="Morin E."/>
            <person name="Kohler A."/>
            <person name="Barry K."/>
            <person name="LaButti K."/>
            <person name="Morin E."/>
            <person name="Salamov A."/>
            <person name="Lipzen A."/>
            <person name="Mereny Z."/>
            <person name="Hegedus B."/>
            <person name="Baldrian P."/>
            <person name="Stursova M."/>
            <person name="Weitz H."/>
            <person name="Taylor A."/>
            <person name="Grigoriev I.V."/>
            <person name="Nagy L.G."/>
            <person name="Martin F."/>
            <person name="Kauserud H."/>
        </authorList>
    </citation>
    <scope>NUCLEOTIDE SEQUENCE</scope>
    <source>
        <strain evidence="1">CBHHK067</strain>
    </source>
</reference>
<comment type="caution">
    <text evidence="1">The sequence shown here is derived from an EMBL/GenBank/DDBJ whole genome shotgun (WGS) entry which is preliminary data.</text>
</comment>
<evidence type="ECO:0000313" key="2">
    <source>
        <dbReference type="Proteomes" id="UP001221757"/>
    </source>
</evidence>
<accession>A0AAD7GQ11</accession>
<dbReference type="Proteomes" id="UP001221757">
    <property type="component" value="Unassembled WGS sequence"/>
</dbReference>
<protein>
    <recommendedName>
        <fullName evidence="3">Aminoglycoside phosphotransferase domain-containing protein</fullName>
    </recommendedName>
</protein>
<name>A0AAD7GQ11_MYCRO</name>
<keyword evidence="2" id="KW-1185">Reference proteome</keyword>
<gene>
    <name evidence="1" type="ORF">B0H17DRAFT_1129508</name>
</gene>
<dbReference type="AlphaFoldDB" id="A0AAD7GQ11"/>
<evidence type="ECO:0000313" key="1">
    <source>
        <dbReference type="EMBL" id="KAJ7698963.1"/>
    </source>
</evidence>
<dbReference type="EMBL" id="JARKIE010000024">
    <property type="protein sequence ID" value="KAJ7698963.1"/>
    <property type="molecule type" value="Genomic_DNA"/>
</dbReference>
<sequence>MGKNREETVHIFEAVQWLCLFFTASKITCQGSSISGSRKPLDSDKTVIDIGGGKLVKYGSGVRLQDGHVISYIAARTVPKIHAVLMDPSSSITYITQEVHGISFDGVLEFSPLIPSDVHHVINGHLSRILQQMAPLDSARAQLGPYGSGGKFLDRCFGMKECCAKTTTRLVDFFLGLLMNHKAMSLENKDGFIPLNIFVDHETGNVTGIINWGSAGWLPYFWNDFVMRGWGSGEQWDEMVEKLLPYDGPRHGAICNQRGCKLKE</sequence>
<evidence type="ECO:0008006" key="3">
    <source>
        <dbReference type="Google" id="ProtNLM"/>
    </source>
</evidence>